<keyword evidence="8" id="KW-0391">Immunity</keyword>
<dbReference type="PANTHER" id="PTHR13113">
    <property type="entry name" value="ECSIT EVOLUTIONARILY CONSERVED SIGNALING INTERMEDIATE IN TOLL PATHWAYS"/>
    <property type="match status" value="1"/>
</dbReference>
<protein>
    <recommendedName>
        <fullName evidence="5">Evolutionarily conserved signaling intermediate in Toll pathway, mitochondrial</fullName>
    </recommendedName>
</protein>
<evidence type="ECO:0000256" key="6">
    <source>
        <dbReference type="ARBA" id="ARBA00022490"/>
    </source>
</evidence>
<dbReference type="GO" id="GO:0005634">
    <property type="term" value="C:nucleus"/>
    <property type="evidence" value="ECO:0007669"/>
    <property type="project" value="UniProtKB-SubCell"/>
</dbReference>
<dbReference type="Pfam" id="PF14784">
    <property type="entry name" value="ECSIT_C"/>
    <property type="match status" value="1"/>
</dbReference>
<evidence type="ECO:0000256" key="8">
    <source>
        <dbReference type="ARBA" id="ARBA00022859"/>
    </source>
</evidence>
<keyword evidence="6" id="KW-0963">Cytoplasm</keyword>
<dbReference type="InterPro" id="IPR046448">
    <property type="entry name" value="ECSIT_N"/>
</dbReference>
<proteinExistence type="inferred from homology"/>
<accession>A0AAW1EQ97</accession>
<dbReference type="GO" id="GO:0005739">
    <property type="term" value="C:mitochondrion"/>
    <property type="evidence" value="ECO:0007669"/>
    <property type="project" value="UniProtKB-SubCell"/>
</dbReference>
<dbReference type="InterPro" id="IPR011990">
    <property type="entry name" value="TPR-like_helical_dom_sf"/>
</dbReference>
<keyword evidence="10" id="KW-0496">Mitochondrion</keyword>
<feature type="domain" description="ECSIT C-terminal" evidence="13">
    <location>
        <begin position="280"/>
        <end position="405"/>
    </location>
</feature>
<sequence>MKCARCLLQLQCLRLVGQSARSVAQYGALLQSVSSSQPNTLRSTPLQALRGFHGSPGHAKGRPVPAEFIDEDDKKRDKSLVAHDDLFERVAKEVKTKATFNKVVDVFIKRDVRRRGHVEFIYAALKKMPEFGVERDLVVYNRLLDVFPKEVFVPRNYIQRMFNHYPRQQECGVQLLEQMENYGIMPNMETKVLLVQIFGEKGHPMRKYQRIMYWFPKFKHVNPFPVPQQLPEDPVDLARFSLTRIANDRDAKVTVHQLPCTDVTESGEQITQPHIVGIQSPSQVELLAKHNPSRPVFVEGPFPLWLRKKCVYYYVLRADPTPPDEKVEEPFDPERCLDYPLQLELDLDRDLGDEESFDVEDVDEGPVLAMCMTSRGEQAILNQWISGLQENNPILGRVPTLFRLDAGPRELQGAADTESAHHHGPEPETQKEERQPQEEPEVKVEEEPRTSQRMKR</sequence>
<gene>
    <name evidence="14" type="ORF">VZT92_016813</name>
</gene>
<evidence type="ECO:0000256" key="5">
    <source>
        <dbReference type="ARBA" id="ARBA00019998"/>
    </source>
</evidence>
<evidence type="ECO:0000256" key="2">
    <source>
        <dbReference type="ARBA" id="ARBA00004173"/>
    </source>
</evidence>
<keyword evidence="15" id="KW-1185">Reference proteome</keyword>
<evidence type="ECO:0000259" key="13">
    <source>
        <dbReference type="SMART" id="SM01284"/>
    </source>
</evidence>
<dbReference type="GO" id="GO:0007178">
    <property type="term" value="P:cell surface receptor protein serine/threonine kinase signaling pathway"/>
    <property type="evidence" value="ECO:0007669"/>
    <property type="project" value="TreeGrafter"/>
</dbReference>
<dbReference type="InterPro" id="IPR029342">
    <property type="entry name" value="ECIST_C"/>
</dbReference>
<evidence type="ECO:0000256" key="12">
    <source>
        <dbReference type="SAM" id="MobiDB-lite"/>
    </source>
</evidence>
<evidence type="ECO:0000256" key="11">
    <source>
        <dbReference type="ARBA" id="ARBA00023242"/>
    </source>
</evidence>
<dbReference type="GO" id="GO:0045087">
    <property type="term" value="P:innate immune response"/>
    <property type="evidence" value="ECO:0007669"/>
    <property type="project" value="UniProtKB-KW"/>
</dbReference>
<evidence type="ECO:0000313" key="15">
    <source>
        <dbReference type="Proteomes" id="UP001488805"/>
    </source>
</evidence>
<feature type="compositionally biased region" description="Basic and acidic residues" evidence="12">
    <location>
        <begin position="418"/>
        <end position="450"/>
    </location>
</feature>
<dbReference type="SMART" id="SM01284">
    <property type="entry name" value="ECSIT_Cterm"/>
    <property type="match status" value="1"/>
</dbReference>
<dbReference type="PANTHER" id="PTHR13113:SF1">
    <property type="entry name" value="EVOLUTIONARILY CONSERVED SIGNALING INTERMEDIATE IN TOLL PATHWAY, MITOCHONDRIAL"/>
    <property type="match status" value="1"/>
</dbReference>
<evidence type="ECO:0000256" key="4">
    <source>
        <dbReference type="ARBA" id="ARBA00007674"/>
    </source>
</evidence>
<dbReference type="AlphaFoldDB" id="A0AAW1EQ97"/>
<dbReference type="Gene3D" id="1.25.40.10">
    <property type="entry name" value="Tetratricopeptide repeat domain"/>
    <property type="match status" value="1"/>
</dbReference>
<evidence type="ECO:0000256" key="7">
    <source>
        <dbReference type="ARBA" id="ARBA00022588"/>
    </source>
</evidence>
<keyword evidence="7" id="KW-0399">Innate immunity</keyword>
<dbReference type="Pfam" id="PF06239">
    <property type="entry name" value="ECSIT_N"/>
    <property type="match status" value="1"/>
</dbReference>
<evidence type="ECO:0000256" key="9">
    <source>
        <dbReference type="ARBA" id="ARBA00022946"/>
    </source>
</evidence>
<evidence type="ECO:0000256" key="1">
    <source>
        <dbReference type="ARBA" id="ARBA00004123"/>
    </source>
</evidence>
<dbReference type="InterPro" id="IPR010418">
    <property type="entry name" value="ECSIT"/>
</dbReference>
<dbReference type="Proteomes" id="UP001488805">
    <property type="component" value="Unassembled WGS sequence"/>
</dbReference>
<keyword evidence="9" id="KW-0809">Transit peptide</keyword>
<comment type="similarity">
    <text evidence="4">Belongs to the ECSIT family.</text>
</comment>
<keyword evidence="11" id="KW-0539">Nucleus</keyword>
<dbReference type="EMBL" id="JBCEZU010000145">
    <property type="protein sequence ID" value="KAK9524418.1"/>
    <property type="molecule type" value="Genomic_DNA"/>
</dbReference>
<evidence type="ECO:0000256" key="10">
    <source>
        <dbReference type="ARBA" id="ARBA00023128"/>
    </source>
</evidence>
<reference evidence="14 15" key="1">
    <citation type="journal article" date="2024" name="Genome Biol. Evol.">
        <title>Chromosome-level genome assembly of the viviparous eelpout Zoarces viviparus.</title>
        <authorList>
            <person name="Fuhrmann N."/>
            <person name="Brasseur M.V."/>
            <person name="Bakowski C.E."/>
            <person name="Podsiadlowski L."/>
            <person name="Prost S."/>
            <person name="Krehenwinkel H."/>
            <person name="Mayer C."/>
        </authorList>
    </citation>
    <scope>NUCLEOTIDE SEQUENCE [LARGE SCALE GENOMIC DNA]</scope>
    <source>
        <strain evidence="14">NO-MEL_2022_Ind0_liver</strain>
    </source>
</reference>
<feature type="region of interest" description="Disordered" evidence="12">
    <location>
        <begin position="409"/>
        <end position="456"/>
    </location>
</feature>
<organism evidence="14 15">
    <name type="scientific">Zoarces viviparus</name>
    <name type="common">Viviparous eelpout</name>
    <name type="synonym">Blennius viviparus</name>
    <dbReference type="NCBI Taxonomy" id="48416"/>
    <lineage>
        <taxon>Eukaryota</taxon>
        <taxon>Metazoa</taxon>
        <taxon>Chordata</taxon>
        <taxon>Craniata</taxon>
        <taxon>Vertebrata</taxon>
        <taxon>Euteleostomi</taxon>
        <taxon>Actinopterygii</taxon>
        <taxon>Neopterygii</taxon>
        <taxon>Teleostei</taxon>
        <taxon>Neoteleostei</taxon>
        <taxon>Acanthomorphata</taxon>
        <taxon>Eupercaria</taxon>
        <taxon>Perciformes</taxon>
        <taxon>Cottioidei</taxon>
        <taxon>Zoarcales</taxon>
        <taxon>Zoarcidae</taxon>
        <taxon>Zoarcinae</taxon>
        <taxon>Zoarces</taxon>
    </lineage>
</organism>
<comment type="subcellular location">
    <subcellularLocation>
        <location evidence="3">Cytoplasm</location>
    </subcellularLocation>
    <subcellularLocation>
        <location evidence="2">Mitochondrion</location>
    </subcellularLocation>
    <subcellularLocation>
        <location evidence="1">Nucleus</location>
    </subcellularLocation>
</comment>
<evidence type="ECO:0000313" key="14">
    <source>
        <dbReference type="EMBL" id="KAK9524418.1"/>
    </source>
</evidence>
<comment type="caution">
    <text evidence="14">The sequence shown here is derived from an EMBL/GenBank/DDBJ whole genome shotgun (WGS) entry which is preliminary data.</text>
</comment>
<name>A0AAW1EQ97_ZOAVI</name>
<evidence type="ECO:0000256" key="3">
    <source>
        <dbReference type="ARBA" id="ARBA00004496"/>
    </source>
</evidence>